<proteinExistence type="predicted"/>
<dbReference type="OrthoDB" id="3468019at2759"/>
<evidence type="ECO:0000313" key="1">
    <source>
        <dbReference type="EMBL" id="EUC44948.1"/>
    </source>
</evidence>
<dbReference type="GeneID" id="19124742"/>
<protein>
    <submittedName>
        <fullName evidence="1">Uncharacterized protein</fullName>
    </submittedName>
</protein>
<organism evidence="1 2">
    <name type="scientific">Bipolaris oryzae ATCC 44560</name>
    <dbReference type="NCBI Taxonomy" id="930090"/>
    <lineage>
        <taxon>Eukaryota</taxon>
        <taxon>Fungi</taxon>
        <taxon>Dikarya</taxon>
        <taxon>Ascomycota</taxon>
        <taxon>Pezizomycotina</taxon>
        <taxon>Dothideomycetes</taxon>
        <taxon>Pleosporomycetidae</taxon>
        <taxon>Pleosporales</taxon>
        <taxon>Pleosporineae</taxon>
        <taxon>Pleosporaceae</taxon>
        <taxon>Bipolaris</taxon>
    </lineage>
</organism>
<dbReference type="HOGENOM" id="CLU_107714_1_1_1"/>
<dbReference type="AlphaFoldDB" id="W6Z5A9"/>
<gene>
    <name evidence="1" type="ORF">COCMIDRAFT_5801</name>
</gene>
<keyword evidence="2" id="KW-1185">Reference proteome</keyword>
<dbReference type="KEGG" id="bor:COCMIDRAFT_5801"/>
<evidence type="ECO:0000313" key="2">
    <source>
        <dbReference type="Proteomes" id="UP000054032"/>
    </source>
</evidence>
<dbReference type="Proteomes" id="UP000054032">
    <property type="component" value="Unassembled WGS sequence"/>
</dbReference>
<dbReference type="EMBL" id="KI963994">
    <property type="protein sequence ID" value="EUC44948.1"/>
    <property type="molecule type" value="Genomic_DNA"/>
</dbReference>
<reference evidence="1 2" key="1">
    <citation type="journal article" date="2013" name="PLoS Genet.">
        <title>Comparative genome structure, secondary metabolite, and effector coding capacity across Cochliobolus pathogens.</title>
        <authorList>
            <person name="Condon B.J."/>
            <person name="Leng Y."/>
            <person name="Wu D."/>
            <person name="Bushley K.E."/>
            <person name="Ohm R.A."/>
            <person name="Otillar R."/>
            <person name="Martin J."/>
            <person name="Schackwitz W."/>
            <person name="Grimwood J."/>
            <person name="MohdZainudin N."/>
            <person name="Xue C."/>
            <person name="Wang R."/>
            <person name="Manning V.A."/>
            <person name="Dhillon B."/>
            <person name="Tu Z.J."/>
            <person name="Steffenson B.J."/>
            <person name="Salamov A."/>
            <person name="Sun H."/>
            <person name="Lowry S."/>
            <person name="LaButti K."/>
            <person name="Han J."/>
            <person name="Copeland A."/>
            <person name="Lindquist E."/>
            <person name="Barry K."/>
            <person name="Schmutz J."/>
            <person name="Baker S.E."/>
            <person name="Ciuffetti L.M."/>
            <person name="Grigoriev I.V."/>
            <person name="Zhong S."/>
            <person name="Turgeon B.G."/>
        </authorList>
    </citation>
    <scope>NUCLEOTIDE SEQUENCE [LARGE SCALE GENOMIC DNA]</scope>
    <source>
        <strain evidence="1 2">ATCC 44560</strain>
    </source>
</reference>
<accession>W6Z5A9</accession>
<name>W6Z5A9_COCMI</name>
<dbReference type="RefSeq" id="XP_007688512.1">
    <property type="nucleotide sequence ID" value="XM_007690322.1"/>
</dbReference>
<sequence length="156" mass="17238">MGSDIKDTVWPDRPVPDSVKKRTDRFFSSLDTQDSNVGDILADEIFASDGRAQFGGDVFMGVEGTHESTNLEPCHVTGVLMYIDGGAYHETIITIASTIFLANSNSRNKEIYKGRDNAWATFNGRRHVVLRVYSSNDVANDVPFIALVAMDFKNGE</sequence>